<dbReference type="InterPro" id="IPR036259">
    <property type="entry name" value="MFS_trans_sf"/>
</dbReference>
<feature type="transmembrane region" description="Helical" evidence="6">
    <location>
        <begin position="254"/>
        <end position="275"/>
    </location>
</feature>
<organism evidence="8 9">
    <name type="scientific">Pseudonocardia nematodicida</name>
    <dbReference type="NCBI Taxonomy" id="1206997"/>
    <lineage>
        <taxon>Bacteria</taxon>
        <taxon>Bacillati</taxon>
        <taxon>Actinomycetota</taxon>
        <taxon>Actinomycetes</taxon>
        <taxon>Pseudonocardiales</taxon>
        <taxon>Pseudonocardiaceae</taxon>
        <taxon>Pseudonocardia</taxon>
    </lineage>
</organism>
<dbReference type="RefSeq" id="WP_349301507.1">
    <property type="nucleotide sequence ID" value="NZ_JBEDNQ010000014.1"/>
</dbReference>
<dbReference type="EMBL" id="JBEDNQ010000014">
    <property type="protein sequence ID" value="MEQ3554441.1"/>
    <property type="molecule type" value="Genomic_DNA"/>
</dbReference>
<evidence type="ECO:0000256" key="2">
    <source>
        <dbReference type="ARBA" id="ARBA00022475"/>
    </source>
</evidence>
<feature type="transmembrane region" description="Helical" evidence="6">
    <location>
        <begin position="223"/>
        <end position="242"/>
    </location>
</feature>
<evidence type="ECO:0000256" key="4">
    <source>
        <dbReference type="ARBA" id="ARBA00022989"/>
    </source>
</evidence>
<feature type="domain" description="Major facilitator superfamily (MFS) profile" evidence="7">
    <location>
        <begin position="13"/>
        <end position="408"/>
    </location>
</feature>
<dbReference type="InterPro" id="IPR050189">
    <property type="entry name" value="MFS_Efflux_Transporters"/>
</dbReference>
<dbReference type="InterPro" id="IPR020846">
    <property type="entry name" value="MFS_dom"/>
</dbReference>
<dbReference type="PROSITE" id="PS50850">
    <property type="entry name" value="MFS"/>
    <property type="match status" value="1"/>
</dbReference>
<dbReference type="SUPFAM" id="SSF103473">
    <property type="entry name" value="MFS general substrate transporter"/>
    <property type="match status" value="1"/>
</dbReference>
<dbReference type="PANTHER" id="PTHR43124:SF3">
    <property type="entry name" value="CHLORAMPHENICOL EFFLUX PUMP RV0191"/>
    <property type="match status" value="1"/>
</dbReference>
<evidence type="ECO:0000259" key="7">
    <source>
        <dbReference type="PROSITE" id="PS50850"/>
    </source>
</evidence>
<keyword evidence="9" id="KW-1185">Reference proteome</keyword>
<feature type="transmembrane region" description="Helical" evidence="6">
    <location>
        <begin position="312"/>
        <end position="336"/>
    </location>
</feature>
<keyword evidence="2" id="KW-1003">Cell membrane</keyword>
<dbReference type="Pfam" id="PF07690">
    <property type="entry name" value="MFS_1"/>
    <property type="match status" value="2"/>
</dbReference>
<proteinExistence type="predicted"/>
<evidence type="ECO:0000256" key="6">
    <source>
        <dbReference type="SAM" id="Phobius"/>
    </source>
</evidence>
<feature type="transmembrane region" description="Helical" evidence="6">
    <location>
        <begin position="108"/>
        <end position="129"/>
    </location>
</feature>
<dbReference type="PANTHER" id="PTHR43124">
    <property type="entry name" value="PURINE EFFLUX PUMP PBUE"/>
    <property type="match status" value="1"/>
</dbReference>
<evidence type="ECO:0000313" key="8">
    <source>
        <dbReference type="EMBL" id="MEQ3554441.1"/>
    </source>
</evidence>
<comment type="subcellular location">
    <subcellularLocation>
        <location evidence="1">Cell membrane</location>
        <topology evidence="1">Multi-pass membrane protein</topology>
    </subcellularLocation>
</comment>
<keyword evidence="5 6" id="KW-0472">Membrane</keyword>
<feature type="transmembrane region" description="Helical" evidence="6">
    <location>
        <begin position="381"/>
        <end position="401"/>
    </location>
</feature>
<accession>A0ABV1KJ07</accession>
<keyword evidence="3 6" id="KW-0812">Transmembrane</keyword>
<evidence type="ECO:0000256" key="3">
    <source>
        <dbReference type="ARBA" id="ARBA00022692"/>
    </source>
</evidence>
<sequence length="436" mass="45344">MASIRASRGAYLVWSAGLLAYVVAVLQRSSFGVAGLEAADRFDAGPTVLAGFLVLQLLVYAALQVPVGVLIDRFGARTMVLAGAVIMTIGQVLVAVSTALPLAITARVLVGAGDALTFISVLSVLPAWFPARRVPLMTQVTALLGQSGQILSAIPLATVLHGAGWTAAFLSAAAAGVVAAVAVFAVFSDRPPGSPPPGPAASPREVVDGLVAAWRHPGTRLGLWSHAGTQFSGLVFALLWGVPYLVAGHGMSPTGASVMLTVLVAAGAVAGPVFGEFTARHPLRRSWLVLAVIGATVLVWTVVLLVPPPAPLWLLVVLVLVLAANGPCSAVGFDFARTFNPVHRRGTAVGIVNVGGFTASLTTTLLVGAVLGIAGGYHPDAFRIAWLVQFPIWAIAVLGVLDARRKARRVMAAEGTVVPPIREALRRNRRMRRNLR</sequence>
<feature type="transmembrane region" description="Helical" evidence="6">
    <location>
        <begin position="78"/>
        <end position="102"/>
    </location>
</feature>
<evidence type="ECO:0000256" key="5">
    <source>
        <dbReference type="ARBA" id="ARBA00023136"/>
    </source>
</evidence>
<protein>
    <submittedName>
        <fullName evidence="8">MFS transporter</fullName>
    </submittedName>
</protein>
<feature type="transmembrane region" description="Helical" evidence="6">
    <location>
        <begin position="141"/>
        <end position="161"/>
    </location>
</feature>
<keyword evidence="4 6" id="KW-1133">Transmembrane helix</keyword>
<name>A0ABV1KJ07_9PSEU</name>
<feature type="transmembrane region" description="Helical" evidence="6">
    <location>
        <begin position="348"/>
        <end position="375"/>
    </location>
</feature>
<feature type="transmembrane region" description="Helical" evidence="6">
    <location>
        <begin position="287"/>
        <end position="306"/>
    </location>
</feature>
<evidence type="ECO:0000256" key="1">
    <source>
        <dbReference type="ARBA" id="ARBA00004651"/>
    </source>
</evidence>
<dbReference type="InterPro" id="IPR011701">
    <property type="entry name" value="MFS"/>
</dbReference>
<comment type="caution">
    <text evidence="8">The sequence shown here is derived from an EMBL/GenBank/DDBJ whole genome shotgun (WGS) entry which is preliminary data.</text>
</comment>
<evidence type="ECO:0000313" key="9">
    <source>
        <dbReference type="Proteomes" id="UP001494902"/>
    </source>
</evidence>
<feature type="transmembrane region" description="Helical" evidence="6">
    <location>
        <begin position="167"/>
        <end position="187"/>
    </location>
</feature>
<dbReference type="CDD" id="cd06174">
    <property type="entry name" value="MFS"/>
    <property type="match status" value="1"/>
</dbReference>
<gene>
    <name evidence="8" type="ORF">WIS52_28580</name>
</gene>
<dbReference type="Proteomes" id="UP001494902">
    <property type="component" value="Unassembled WGS sequence"/>
</dbReference>
<dbReference type="Gene3D" id="1.20.1250.20">
    <property type="entry name" value="MFS general substrate transporter like domains"/>
    <property type="match status" value="2"/>
</dbReference>
<feature type="transmembrane region" description="Helical" evidence="6">
    <location>
        <begin position="48"/>
        <end position="71"/>
    </location>
</feature>
<reference evidence="8 9" key="1">
    <citation type="submission" date="2024-03" db="EMBL/GenBank/DDBJ databases">
        <title>Draft genome sequence of Pseudonocardia nematodicida JCM 31783.</title>
        <authorList>
            <person name="Butdee W."/>
            <person name="Duangmal K."/>
        </authorList>
    </citation>
    <scope>NUCLEOTIDE SEQUENCE [LARGE SCALE GENOMIC DNA]</scope>
    <source>
        <strain evidence="8 9">JCM 31783</strain>
    </source>
</reference>